<evidence type="ECO:0000256" key="5">
    <source>
        <dbReference type="ARBA" id="ARBA00022692"/>
    </source>
</evidence>
<dbReference type="GO" id="GO:0000902">
    <property type="term" value="P:cell morphogenesis"/>
    <property type="evidence" value="ECO:0007669"/>
    <property type="project" value="TreeGrafter"/>
</dbReference>
<keyword evidence="4" id="KW-0963">Cytoplasm</keyword>
<dbReference type="PROSITE" id="PS50268">
    <property type="entry name" value="CADHERIN_2"/>
    <property type="match status" value="5"/>
</dbReference>
<organism evidence="21 22">
    <name type="scientific">Hymenochirus boettgeri</name>
    <name type="common">Congo dwarf clawed frog</name>
    <dbReference type="NCBI Taxonomy" id="247094"/>
    <lineage>
        <taxon>Eukaryota</taxon>
        <taxon>Metazoa</taxon>
        <taxon>Chordata</taxon>
        <taxon>Craniata</taxon>
        <taxon>Vertebrata</taxon>
        <taxon>Euteleostomi</taxon>
        <taxon>Amphibia</taxon>
        <taxon>Batrachia</taxon>
        <taxon>Anura</taxon>
        <taxon>Pipoidea</taxon>
        <taxon>Pipidae</taxon>
        <taxon>Pipinae</taxon>
        <taxon>Hymenochirus</taxon>
    </lineage>
</organism>
<comment type="caution">
    <text evidence="21">The sequence shown here is derived from an EMBL/GenBank/DDBJ whole genome shotgun (WGS) entry which is preliminary data.</text>
</comment>
<evidence type="ECO:0000256" key="18">
    <source>
        <dbReference type="SAM" id="Phobius"/>
    </source>
</evidence>
<evidence type="ECO:0000256" key="19">
    <source>
        <dbReference type="SAM" id="SignalP"/>
    </source>
</evidence>
<feature type="domain" description="Cadherin" evidence="20">
    <location>
        <begin position="140"/>
        <end position="249"/>
    </location>
</feature>
<keyword evidence="11 18" id="KW-1133">Transmembrane helix</keyword>
<dbReference type="Pfam" id="PF00028">
    <property type="entry name" value="Cadherin"/>
    <property type="match status" value="2"/>
</dbReference>
<feature type="domain" description="Cadherin" evidence="20">
    <location>
        <begin position="496"/>
        <end position="588"/>
    </location>
</feature>
<comment type="subunit">
    <text evidence="15">Homodimer. Component of a cadherin:catenin adhesion complex composed of at least of CDH26, beta-catenin/CTNNB1, alpha-catenin/CTNNA1 and p120 catenin/CTNND1.</text>
</comment>
<dbReference type="InterPro" id="IPR002126">
    <property type="entry name" value="Cadherin-like_dom"/>
</dbReference>
<dbReference type="SMART" id="SM00112">
    <property type="entry name" value="CA"/>
    <property type="match status" value="4"/>
</dbReference>
<dbReference type="GO" id="GO:0005912">
    <property type="term" value="C:adherens junction"/>
    <property type="evidence" value="ECO:0007669"/>
    <property type="project" value="TreeGrafter"/>
</dbReference>
<feature type="chain" id="PRO_5035821623" description="Cadherin-like protein 26" evidence="19">
    <location>
        <begin position="20"/>
        <end position="826"/>
    </location>
</feature>
<evidence type="ECO:0000256" key="9">
    <source>
        <dbReference type="ARBA" id="ARBA00022837"/>
    </source>
</evidence>
<dbReference type="FunFam" id="2.60.40.60:FF:000158">
    <property type="entry name" value="Dachsous cadherin-related 1"/>
    <property type="match status" value="1"/>
</dbReference>
<comment type="subcellular location">
    <subcellularLocation>
        <location evidence="1">Cell membrane</location>
        <topology evidence="1">Single-pass type I membrane protein</topology>
    </subcellularLocation>
    <subcellularLocation>
        <location evidence="2">Cytoplasm</location>
    </subcellularLocation>
</comment>
<evidence type="ECO:0000256" key="2">
    <source>
        <dbReference type="ARBA" id="ARBA00004496"/>
    </source>
</evidence>
<dbReference type="GO" id="GO:0007043">
    <property type="term" value="P:cell-cell junction assembly"/>
    <property type="evidence" value="ECO:0007669"/>
    <property type="project" value="TreeGrafter"/>
</dbReference>
<dbReference type="InterPro" id="IPR027397">
    <property type="entry name" value="Catenin-bd_sf"/>
</dbReference>
<feature type="transmembrane region" description="Helical" evidence="18">
    <location>
        <begin position="590"/>
        <end position="613"/>
    </location>
</feature>
<dbReference type="GO" id="GO:0016342">
    <property type="term" value="C:catenin complex"/>
    <property type="evidence" value="ECO:0007669"/>
    <property type="project" value="TreeGrafter"/>
</dbReference>
<keyword evidence="5 18" id="KW-0812">Transmembrane</keyword>
<evidence type="ECO:0000256" key="13">
    <source>
        <dbReference type="ARBA" id="ARBA00023180"/>
    </source>
</evidence>
<feature type="signal peptide" evidence="19">
    <location>
        <begin position="1"/>
        <end position="19"/>
    </location>
</feature>
<accession>A0A8T2JTF1</accession>
<keyword evidence="8" id="KW-0677">Repeat</keyword>
<evidence type="ECO:0000313" key="21">
    <source>
        <dbReference type="EMBL" id="KAG8447158.1"/>
    </source>
</evidence>
<evidence type="ECO:0000256" key="14">
    <source>
        <dbReference type="ARBA" id="ARBA00059993"/>
    </source>
</evidence>
<dbReference type="InterPro" id="IPR020894">
    <property type="entry name" value="Cadherin_CS"/>
</dbReference>
<dbReference type="FunFam" id="2.60.40.60:FF:000095">
    <property type="entry name" value="Cadherin 13"/>
    <property type="match status" value="1"/>
</dbReference>
<dbReference type="PROSITE" id="PS00232">
    <property type="entry name" value="CADHERIN_1"/>
    <property type="match status" value="2"/>
</dbReference>
<keyword evidence="9 17" id="KW-0106">Calcium</keyword>
<evidence type="ECO:0000256" key="4">
    <source>
        <dbReference type="ARBA" id="ARBA00022490"/>
    </source>
</evidence>
<evidence type="ECO:0000259" key="20">
    <source>
        <dbReference type="PROSITE" id="PS50268"/>
    </source>
</evidence>
<keyword evidence="10" id="KW-0130">Cell adhesion</keyword>
<dbReference type="AlphaFoldDB" id="A0A8T2JTF1"/>
<dbReference type="PRINTS" id="PR00205">
    <property type="entry name" value="CADHERIN"/>
</dbReference>
<evidence type="ECO:0000256" key="17">
    <source>
        <dbReference type="PROSITE-ProRule" id="PRU00043"/>
    </source>
</evidence>
<evidence type="ECO:0000256" key="8">
    <source>
        <dbReference type="ARBA" id="ARBA00022737"/>
    </source>
</evidence>
<dbReference type="FunFam" id="2.60.40.60:FF:000031">
    <property type="entry name" value="Cadherin 3"/>
    <property type="match status" value="1"/>
</dbReference>
<name>A0A8T2JTF1_9PIPI</name>
<dbReference type="FunFam" id="2.60.40.60:FF:000011">
    <property type="entry name" value="Cadherin 1"/>
    <property type="match status" value="1"/>
</dbReference>
<evidence type="ECO:0000256" key="16">
    <source>
        <dbReference type="ARBA" id="ARBA00069031"/>
    </source>
</evidence>
<dbReference type="GO" id="GO:0034332">
    <property type="term" value="P:adherens junction organization"/>
    <property type="evidence" value="ECO:0007669"/>
    <property type="project" value="TreeGrafter"/>
</dbReference>
<keyword evidence="7 19" id="KW-0732">Signal</keyword>
<evidence type="ECO:0000256" key="3">
    <source>
        <dbReference type="ARBA" id="ARBA00022475"/>
    </source>
</evidence>
<evidence type="ECO:0000256" key="10">
    <source>
        <dbReference type="ARBA" id="ARBA00022889"/>
    </source>
</evidence>
<feature type="domain" description="Cadherin" evidence="20">
    <location>
        <begin position="372"/>
        <end position="478"/>
    </location>
</feature>
<keyword evidence="12 18" id="KW-0472">Membrane</keyword>
<sequence>MRLLCALPLLFLLVIQLWAGDVRILRRSKRRWVLTALSLQENDTGPFPKFAGNLFNDQAENYSIKYLIRGPGVDEPPEVGLFSINETGGVFVHRTIDREKTDHFKIQFDAAERKTGNIVDRSLFFVVNVGDVNDNAPVFTMKAYNISVKESFNMDNPLTQVLAFDRDKENTPNSHVTYFIQSVSPTLPGLMFNIDPNTGQIRGKGCFDYEKNQVFTLIVSARDNGAVPLSSTATVILHVEDGNNHLPEFTTQNYDLTITEGTTVKELVRIKVNDKDTPKTPAWRAKFKIRTGNENENYYITTDPESNEGIVGLQKPLDFEGTLFKRVVISVENEEALFLCDNSKAKKIPSPPLNNVTLSITVLDMNDPPIFSPSVQVFREKEGLKPGTVLGKLNATDPDKVPNNIRYYIAHDPAGWITVDENTGVIQTQKELDRESPFVNKTLYTFVVHAVDDGNPPQTGSSTVQLFVSDINDHTPQLVSPFVERCEELQRKEFSLQAMDKDLDPYSGPFQYELGSNSPDIKDTWEIVRGNVDDSVELLMLRNLPKGNYSVPLKIYDRQGSFASQTLNVRVCYCPDGQKCEKLQPPRHRLGGAAIGVMFLALFLFLLGVCLLISALCGSGRKKCFVPYGEGHQTLIQYNEEGGGAITQASPSVLTGNRYIDVGAEETVLHSPSGAVPQLYNESWEMDGPAGSAIKQQTPNQVFSVGVGSSLRSVPGVTWKSNVGSHTVPENRIYNESSRYGGLKHKSFEVFVDRVGDIVNQRLQGMTDPYEISTYKPRVYSYEGELEEMDSVASFSFAESTTDLRFLDDMDPKFAKLEEICRQQPL</sequence>
<evidence type="ECO:0000256" key="1">
    <source>
        <dbReference type="ARBA" id="ARBA00004251"/>
    </source>
</evidence>
<proteinExistence type="predicted"/>
<evidence type="ECO:0000256" key="7">
    <source>
        <dbReference type="ARBA" id="ARBA00022729"/>
    </source>
</evidence>
<dbReference type="EMBL" id="JAACNH010000003">
    <property type="protein sequence ID" value="KAG8447158.1"/>
    <property type="molecule type" value="Genomic_DNA"/>
</dbReference>
<dbReference type="Gene3D" id="4.10.900.10">
    <property type="entry name" value="TCF3-CBD (Catenin binding domain)"/>
    <property type="match status" value="1"/>
</dbReference>
<keyword evidence="6" id="KW-0479">Metal-binding</keyword>
<dbReference type="GO" id="GO:0016339">
    <property type="term" value="P:calcium-dependent cell-cell adhesion via plasma membrane cell adhesion molecules"/>
    <property type="evidence" value="ECO:0007669"/>
    <property type="project" value="TreeGrafter"/>
</dbReference>
<dbReference type="FunFam" id="2.60.40.60:FF:000019">
    <property type="entry name" value="Cadherin 2"/>
    <property type="match status" value="1"/>
</dbReference>
<keyword evidence="13" id="KW-0325">Glycoprotein</keyword>
<protein>
    <recommendedName>
        <fullName evidence="16">Cadherin-like protein 26</fullName>
    </recommendedName>
</protein>
<evidence type="ECO:0000256" key="12">
    <source>
        <dbReference type="ARBA" id="ARBA00023136"/>
    </source>
</evidence>
<reference evidence="21" key="1">
    <citation type="thesis" date="2020" institute="ProQuest LLC" country="789 East Eisenhower Parkway, Ann Arbor, MI, USA">
        <title>Comparative Genomics and Chromosome Evolution.</title>
        <authorList>
            <person name="Mudd A.B."/>
        </authorList>
    </citation>
    <scope>NUCLEOTIDE SEQUENCE</scope>
    <source>
        <strain evidence="21">Female2</strain>
        <tissue evidence="21">Blood</tissue>
    </source>
</reference>
<dbReference type="Proteomes" id="UP000812440">
    <property type="component" value="Chromosome 8_10"/>
</dbReference>
<keyword evidence="22" id="KW-1185">Reference proteome</keyword>
<evidence type="ECO:0000256" key="15">
    <source>
        <dbReference type="ARBA" id="ARBA00062925"/>
    </source>
</evidence>
<evidence type="ECO:0000256" key="11">
    <source>
        <dbReference type="ARBA" id="ARBA00022989"/>
    </source>
</evidence>
<keyword evidence="3" id="KW-1003">Cell membrane</keyword>
<dbReference type="GO" id="GO:0005737">
    <property type="term" value="C:cytoplasm"/>
    <property type="evidence" value="ECO:0007669"/>
    <property type="project" value="UniProtKB-SubCell"/>
</dbReference>
<evidence type="ECO:0000256" key="6">
    <source>
        <dbReference type="ARBA" id="ARBA00022723"/>
    </source>
</evidence>
<dbReference type="GO" id="GO:0016477">
    <property type="term" value="P:cell migration"/>
    <property type="evidence" value="ECO:0007669"/>
    <property type="project" value="TreeGrafter"/>
</dbReference>
<dbReference type="Gene3D" id="2.60.40.60">
    <property type="entry name" value="Cadherins"/>
    <property type="match status" value="5"/>
</dbReference>
<dbReference type="PANTHER" id="PTHR24027">
    <property type="entry name" value="CADHERIN-23"/>
    <property type="match status" value="1"/>
</dbReference>
<dbReference type="GO" id="GO:0008013">
    <property type="term" value="F:beta-catenin binding"/>
    <property type="evidence" value="ECO:0007669"/>
    <property type="project" value="TreeGrafter"/>
</dbReference>
<gene>
    <name evidence="21" type="ORF">GDO86_014570</name>
</gene>
<feature type="domain" description="Cadherin" evidence="20">
    <location>
        <begin position="250"/>
        <end position="371"/>
    </location>
</feature>
<dbReference type="OrthoDB" id="9045962at2759"/>
<dbReference type="InterPro" id="IPR039808">
    <property type="entry name" value="Cadherin"/>
</dbReference>
<dbReference type="InterPro" id="IPR015919">
    <property type="entry name" value="Cadherin-like_sf"/>
</dbReference>
<evidence type="ECO:0000313" key="22">
    <source>
        <dbReference type="Proteomes" id="UP000812440"/>
    </source>
</evidence>
<dbReference type="GO" id="GO:0045296">
    <property type="term" value="F:cadherin binding"/>
    <property type="evidence" value="ECO:0007669"/>
    <property type="project" value="TreeGrafter"/>
</dbReference>
<dbReference type="GO" id="GO:0044331">
    <property type="term" value="P:cell-cell adhesion mediated by cadherin"/>
    <property type="evidence" value="ECO:0007669"/>
    <property type="project" value="TreeGrafter"/>
</dbReference>
<comment type="function">
    <text evidence="14">Cadherins are calcium-dependent cell adhesion proteins. They preferentially interact with themselves in a homophilic manner in connecting cells; cadherins may thus contribute to the sorting of heterogeneous cell types. Ligand for integrins alpha-E/beta-7, ITGAE:ITGAB7, alpha-4/beta-7, ITGA4:ITGAB7 and alpha-4/beta-1, ITGA4:ITGAB1 through which modulates CD4(+) T cells activation.</text>
</comment>
<dbReference type="CDD" id="cd11304">
    <property type="entry name" value="Cadherin_repeat"/>
    <property type="match status" value="3"/>
</dbReference>
<dbReference type="SUPFAM" id="SSF49313">
    <property type="entry name" value="Cadherin-like"/>
    <property type="match status" value="5"/>
</dbReference>
<dbReference type="PANTHER" id="PTHR24027:SF78">
    <property type="entry name" value="CADHERIN-LIKE PROTEIN 26"/>
    <property type="match status" value="1"/>
</dbReference>
<dbReference type="GO" id="GO:0005509">
    <property type="term" value="F:calcium ion binding"/>
    <property type="evidence" value="ECO:0007669"/>
    <property type="project" value="UniProtKB-UniRule"/>
</dbReference>
<feature type="domain" description="Cadherin" evidence="20">
    <location>
        <begin position="57"/>
        <end position="139"/>
    </location>
</feature>
<dbReference type="GO" id="GO:0007156">
    <property type="term" value="P:homophilic cell adhesion via plasma membrane adhesion molecules"/>
    <property type="evidence" value="ECO:0007669"/>
    <property type="project" value="InterPro"/>
</dbReference>